<feature type="non-terminal residue" evidence="1">
    <location>
        <position position="1"/>
    </location>
</feature>
<dbReference type="Proteomes" id="UP001432027">
    <property type="component" value="Unassembled WGS sequence"/>
</dbReference>
<evidence type="ECO:0000313" key="1">
    <source>
        <dbReference type="EMBL" id="GMS83138.1"/>
    </source>
</evidence>
<organism evidence="1 2">
    <name type="scientific">Pristionchus entomophagus</name>
    <dbReference type="NCBI Taxonomy" id="358040"/>
    <lineage>
        <taxon>Eukaryota</taxon>
        <taxon>Metazoa</taxon>
        <taxon>Ecdysozoa</taxon>
        <taxon>Nematoda</taxon>
        <taxon>Chromadorea</taxon>
        <taxon>Rhabditida</taxon>
        <taxon>Rhabditina</taxon>
        <taxon>Diplogasteromorpha</taxon>
        <taxon>Diplogasteroidea</taxon>
        <taxon>Neodiplogasteridae</taxon>
        <taxon>Pristionchus</taxon>
    </lineage>
</organism>
<name>A0AAV5SLZ0_9BILA</name>
<dbReference type="AlphaFoldDB" id="A0AAV5SLZ0"/>
<keyword evidence="2" id="KW-1185">Reference proteome</keyword>
<protein>
    <recommendedName>
        <fullName evidence="3">Receptor L-domain domain-containing protein</fullName>
    </recommendedName>
</protein>
<accession>A0AAV5SLZ0</accession>
<evidence type="ECO:0008006" key="3">
    <source>
        <dbReference type="Google" id="ProtNLM"/>
    </source>
</evidence>
<dbReference type="EMBL" id="BTSX01000002">
    <property type="protein sequence ID" value="GMS83138.1"/>
    <property type="molecule type" value="Genomic_DNA"/>
</dbReference>
<comment type="caution">
    <text evidence="1">The sequence shown here is derived from an EMBL/GenBank/DDBJ whole genome shotgun (WGS) entry which is preliminary data.</text>
</comment>
<sequence>LQHPLETLDAASLIHSTQTGHVEFLTGRDGQNLRKIRLGNHHDRLVHEVKRLKGIVCFEHRRVILQSLKQLPLLQINELRLNIVDDGVTRSALADHLVNGKNLKVLHLNVHHIGMKSFHNQLWIDMHNLFTERSYNRRRYSKNKDWMIPNVKDGEPDPITLCIPSIAHLATNVANVKLFWQLRDYYPPPSSSFSQSGNTEYAEGIHHQQRIVCGYDGVDGAQVARFLRAARRFQDKARASDAPTGRRCRREQIAERNGDSIRVHL</sequence>
<gene>
    <name evidence="1" type="ORF">PENTCL1PPCAC_5313</name>
</gene>
<proteinExistence type="predicted"/>
<evidence type="ECO:0000313" key="2">
    <source>
        <dbReference type="Proteomes" id="UP001432027"/>
    </source>
</evidence>
<reference evidence="1" key="1">
    <citation type="submission" date="2023-10" db="EMBL/GenBank/DDBJ databases">
        <title>Genome assembly of Pristionchus species.</title>
        <authorList>
            <person name="Yoshida K."/>
            <person name="Sommer R.J."/>
        </authorList>
    </citation>
    <scope>NUCLEOTIDE SEQUENCE</scope>
    <source>
        <strain evidence="1">RS0144</strain>
    </source>
</reference>